<comment type="caution">
    <text evidence="1">The sequence shown here is derived from an EMBL/GenBank/DDBJ whole genome shotgun (WGS) entry which is preliminary data.</text>
</comment>
<evidence type="ECO:0000313" key="2">
    <source>
        <dbReference type="Proteomes" id="UP001165064"/>
    </source>
</evidence>
<organism evidence="1 2">
    <name type="scientific">Ambrosiozyma monospora</name>
    <name type="common">Yeast</name>
    <name type="synonym">Endomycopsis monosporus</name>
    <dbReference type="NCBI Taxonomy" id="43982"/>
    <lineage>
        <taxon>Eukaryota</taxon>
        <taxon>Fungi</taxon>
        <taxon>Dikarya</taxon>
        <taxon>Ascomycota</taxon>
        <taxon>Saccharomycotina</taxon>
        <taxon>Pichiomycetes</taxon>
        <taxon>Pichiales</taxon>
        <taxon>Pichiaceae</taxon>
        <taxon>Ambrosiozyma</taxon>
    </lineage>
</organism>
<accession>A0ACB5T5V3</accession>
<evidence type="ECO:0000313" key="1">
    <source>
        <dbReference type="EMBL" id="GME82304.1"/>
    </source>
</evidence>
<reference evidence="1" key="1">
    <citation type="submission" date="2023-04" db="EMBL/GenBank/DDBJ databases">
        <title>Ambrosiozyma monospora NBRC 10751.</title>
        <authorList>
            <person name="Ichikawa N."/>
            <person name="Sato H."/>
            <person name="Tonouchi N."/>
        </authorList>
    </citation>
    <scope>NUCLEOTIDE SEQUENCE</scope>
    <source>
        <strain evidence="1">NBRC 10751</strain>
    </source>
</reference>
<sequence length="656" mass="72943">MSWAPLPKIICGRAIKPFTPLDDPSILSNRHVSQHLKNIYSGDLLYVFETCSSPTASSQTPATTTSNKWGRGYLVSQLDPADFSLASVSIDVLLETKSSVIIFPLSHMQVLRELQITSTDDQLDSLSSENGLNIYSNDASNDVYSLGSSNVTTGSSGGPAKRRTRPALPTNDYALSIDSLLGEIEASLKSLNVHIFALYTRGDMTHFKKMVQLFNELEEIKFNFKYGLLTREEVKEAKKKTAYQLTKISKIVASETGQKSKKDVAAYESILARDEITGELFAIAQDDYANKLKDLARLAQNQIFGALSPYYPVSNSDIRTYPERNKQFEQCFPSHILVDFKSLSGESHKNPKGYCGLTAYIYLCNSKKRLTECFAIELGPDNDLLIDGLSAALFKNIPANEIDSGRIYLVALITETVQLKPSSSSNGVPNLQTIRKGMCAGAVDISRIFTRRKDHLDAQKSHEFCMKLYASFMAEDSSANAPFQLYPGMNPLLAMSMTMANNGWGELVDRIISGSNKGIAINPRCEKLDFTIKELKNESFVSEIQTNRAIDVIRTLFFDPAEPNYDRIYLKVIKASDLAGIDDYLGVNDSKFVTVHVRASSKNLKFSKGSNEHLADGWSFVSTSPDEHVGEVVQITGLPRLPTNENEYFIQQDHRY</sequence>
<proteinExistence type="predicted"/>
<name>A0ACB5T5V3_AMBMO</name>
<gene>
    <name evidence="1" type="ORF">Amon02_000543800</name>
</gene>
<dbReference type="Proteomes" id="UP001165064">
    <property type="component" value="Unassembled WGS sequence"/>
</dbReference>
<keyword evidence="2" id="KW-1185">Reference proteome</keyword>
<dbReference type="EMBL" id="BSXS01003993">
    <property type="protein sequence ID" value="GME82304.1"/>
    <property type="molecule type" value="Genomic_DNA"/>
</dbReference>
<protein>
    <submittedName>
        <fullName evidence="1">Unnamed protein product</fullName>
    </submittedName>
</protein>